<evidence type="ECO:0000256" key="4">
    <source>
        <dbReference type="ARBA" id="ARBA00022723"/>
    </source>
</evidence>
<keyword evidence="3 8" id="KW-0349">Heme</keyword>
<dbReference type="PANTHER" id="PTHR46696:SF1">
    <property type="entry name" value="CYTOCHROME P450 YJIB-RELATED"/>
    <property type="match status" value="1"/>
</dbReference>
<dbReference type="GO" id="GO:0016705">
    <property type="term" value="F:oxidoreductase activity, acting on paired donors, with incorporation or reduction of molecular oxygen"/>
    <property type="evidence" value="ECO:0007669"/>
    <property type="project" value="InterPro"/>
</dbReference>
<dbReference type="SUPFAM" id="SSF48264">
    <property type="entry name" value="Cytochrome P450"/>
    <property type="match status" value="1"/>
</dbReference>
<keyword evidence="4 8" id="KW-0479">Metal-binding</keyword>
<evidence type="ECO:0000256" key="7">
    <source>
        <dbReference type="ARBA" id="ARBA00023033"/>
    </source>
</evidence>
<sequence>MGEIEAQDQVELLGADFFEDPHVYYRRWRERGPVLRVQFQRGVSQWLVIGYAEGRAVLADPRMHKNLAEVIEVFRQKDPAALMDSPVLPLVAHMLNTDPPDHTRLRKMVNKAFTGRRVAALRPRIEEITAALLDRMAEHDEVDLLEAFAVPLPVTVICELLGVPFSDRESFQHWTKVLVGAVGGLEERNRCSAEMAQYLAALVQTKRTDPGDDLLSGLVQIRDGGDQLTENELISMAFLLLIAGHETTVNLIGNGTYALLRNESQFRELRADPSGVPAAVEEFLRFDSPVDWATVRYTSEPVQVGDVEIPAGELVYVALSAANHDPARYHDPDRLNVTGDAGGHLAFGHGIHFCVGAPLARVEAEIAFTALLQRFPDLTLTPDAATPTWQHSLLIRGLTALPVRLRKEAAVTTGE</sequence>
<accession>A0A511M5D9</accession>
<dbReference type="Gene3D" id="1.10.630.10">
    <property type="entry name" value="Cytochrome P450"/>
    <property type="match status" value="1"/>
</dbReference>
<reference evidence="9 10" key="1">
    <citation type="submission" date="2019-07" db="EMBL/GenBank/DDBJ databases">
        <title>Whole genome shotgun sequence of Nocardia ninae NBRC 108245.</title>
        <authorList>
            <person name="Hosoyama A."/>
            <person name="Uohara A."/>
            <person name="Ohji S."/>
            <person name="Ichikawa N."/>
        </authorList>
    </citation>
    <scope>NUCLEOTIDE SEQUENCE [LARGE SCALE GENOMIC DNA]</scope>
    <source>
        <strain evidence="9 10">NBRC 108245</strain>
    </source>
</reference>
<dbReference type="Pfam" id="PF00067">
    <property type="entry name" value="p450"/>
    <property type="match status" value="1"/>
</dbReference>
<evidence type="ECO:0000256" key="3">
    <source>
        <dbReference type="ARBA" id="ARBA00022617"/>
    </source>
</evidence>
<proteinExistence type="inferred from homology"/>
<dbReference type="GO" id="GO:0005506">
    <property type="term" value="F:iron ion binding"/>
    <property type="evidence" value="ECO:0007669"/>
    <property type="project" value="InterPro"/>
</dbReference>
<keyword evidence="6 8" id="KW-0408">Iron</keyword>
<dbReference type="OrthoDB" id="142769at2"/>
<evidence type="ECO:0000256" key="5">
    <source>
        <dbReference type="ARBA" id="ARBA00023002"/>
    </source>
</evidence>
<name>A0A511M5D9_9NOCA</name>
<dbReference type="InterPro" id="IPR036396">
    <property type="entry name" value="Cyt_P450_sf"/>
</dbReference>
<evidence type="ECO:0000313" key="10">
    <source>
        <dbReference type="Proteomes" id="UP000321424"/>
    </source>
</evidence>
<dbReference type="FunFam" id="1.10.630.10:FF:000018">
    <property type="entry name" value="Cytochrome P450 monooxygenase"/>
    <property type="match status" value="1"/>
</dbReference>
<comment type="cofactor">
    <cofactor evidence="1">
        <name>heme</name>
        <dbReference type="ChEBI" id="CHEBI:30413"/>
    </cofactor>
</comment>
<dbReference type="RefSeq" id="WP_147128134.1">
    <property type="nucleotide sequence ID" value="NZ_BJXA01000001.1"/>
</dbReference>
<dbReference type="PROSITE" id="PS00086">
    <property type="entry name" value="CYTOCHROME_P450"/>
    <property type="match status" value="1"/>
</dbReference>
<keyword evidence="7 8" id="KW-0503">Monooxygenase</keyword>
<comment type="caution">
    <text evidence="9">The sequence shown here is derived from an EMBL/GenBank/DDBJ whole genome shotgun (WGS) entry which is preliminary data.</text>
</comment>
<protein>
    <submittedName>
        <fullName evidence="9">Cytochrome P450</fullName>
    </submittedName>
</protein>
<evidence type="ECO:0000256" key="8">
    <source>
        <dbReference type="RuleBase" id="RU000461"/>
    </source>
</evidence>
<dbReference type="PRINTS" id="PR00359">
    <property type="entry name" value="BP450"/>
</dbReference>
<dbReference type="EMBL" id="BJXA01000001">
    <property type="protein sequence ID" value="GEM35841.1"/>
    <property type="molecule type" value="Genomic_DNA"/>
</dbReference>
<dbReference type="InterPro" id="IPR001128">
    <property type="entry name" value="Cyt_P450"/>
</dbReference>
<evidence type="ECO:0000313" key="9">
    <source>
        <dbReference type="EMBL" id="GEM35841.1"/>
    </source>
</evidence>
<keyword evidence="10" id="KW-1185">Reference proteome</keyword>
<organism evidence="9 10">
    <name type="scientific">Nocardia ninae NBRC 108245</name>
    <dbReference type="NCBI Taxonomy" id="1210091"/>
    <lineage>
        <taxon>Bacteria</taxon>
        <taxon>Bacillati</taxon>
        <taxon>Actinomycetota</taxon>
        <taxon>Actinomycetes</taxon>
        <taxon>Mycobacteriales</taxon>
        <taxon>Nocardiaceae</taxon>
        <taxon>Nocardia</taxon>
    </lineage>
</organism>
<dbReference type="CDD" id="cd11029">
    <property type="entry name" value="CYP107-like"/>
    <property type="match status" value="1"/>
</dbReference>
<evidence type="ECO:0000256" key="2">
    <source>
        <dbReference type="ARBA" id="ARBA00010617"/>
    </source>
</evidence>
<gene>
    <name evidence="9" type="ORF">NN4_03600</name>
</gene>
<dbReference type="GO" id="GO:0020037">
    <property type="term" value="F:heme binding"/>
    <property type="evidence" value="ECO:0007669"/>
    <property type="project" value="InterPro"/>
</dbReference>
<evidence type="ECO:0000256" key="1">
    <source>
        <dbReference type="ARBA" id="ARBA00001971"/>
    </source>
</evidence>
<dbReference type="InterPro" id="IPR002397">
    <property type="entry name" value="Cyt_P450_B"/>
</dbReference>
<dbReference type="InterPro" id="IPR017972">
    <property type="entry name" value="Cyt_P450_CS"/>
</dbReference>
<dbReference type="PRINTS" id="PR00385">
    <property type="entry name" value="P450"/>
</dbReference>
<dbReference type="GO" id="GO:0004497">
    <property type="term" value="F:monooxygenase activity"/>
    <property type="evidence" value="ECO:0007669"/>
    <property type="project" value="UniProtKB-KW"/>
</dbReference>
<dbReference type="Proteomes" id="UP000321424">
    <property type="component" value="Unassembled WGS sequence"/>
</dbReference>
<evidence type="ECO:0000256" key="6">
    <source>
        <dbReference type="ARBA" id="ARBA00023004"/>
    </source>
</evidence>
<comment type="similarity">
    <text evidence="2 8">Belongs to the cytochrome P450 family.</text>
</comment>
<dbReference type="AlphaFoldDB" id="A0A511M5D9"/>
<keyword evidence="5 8" id="KW-0560">Oxidoreductase</keyword>
<dbReference type="PANTHER" id="PTHR46696">
    <property type="entry name" value="P450, PUTATIVE (EUROFUNG)-RELATED"/>
    <property type="match status" value="1"/>
</dbReference>